<proteinExistence type="inferred from homology"/>
<name>A0ABQ2X7E0_9BURK</name>
<dbReference type="PANTHER" id="PTHR35861">
    <property type="match status" value="1"/>
</dbReference>
<dbReference type="Gene3D" id="3.40.50.11780">
    <property type="match status" value="1"/>
</dbReference>
<dbReference type="InterPro" id="IPR020287">
    <property type="entry name" value="Tail_sheath_C"/>
</dbReference>
<protein>
    <recommendedName>
        <fullName evidence="2">Tail sheath protein C-terminal domain-containing protein</fullName>
    </recommendedName>
</protein>
<comment type="similarity">
    <text evidence="1">Belongs to the myoviridae tail sheath protein family.</text>
</comment>
<organism evidence="3 4">
    <name type="scientific">Undibacterium macrobrachii</name>
    <dbReference type="NCBI Taxonomy" id="1119058"/>
    <lineage>
        <taxon>Bacteria</taxon>
        <taxon>Pseudomonadati</taxon>
        <taxon>Pseudomonadota</taxon>
        <taxon>Betaproteobacteria</taxon>
        <taxon>Burkholderiales</taxon>
        <taxon>Oxalobacteraceae</taxon>
        <taxon>Undibacterium</taxon>
    </lineage>
</organism>
<gene>
    <name evidence="3" type="ORF">GCM10011282_05950</name>
</gene>
<comment type="caution">
    <text evidence="3">The sequence shown here is derived from an EMBL/GenBank/DDBJ whole genome shotgun (WGS) entry which is preliminary data.</text>
</comment>
<dbReference type="EMBL" id="BMYT01000001">
    <property type="protein sequence ID" value="GGX02648.1"/>
    <property type="molecule type" value="Genomic_DNA"/>
</dbReference>
<keyword evidence="4" id="KW-1185">Reference proteome</keyword>
<evidence type="ECO:0000256" key="1">
    <source>
        <dbReference type="ARBA" id="ARBA00008005"/>
    </source>
</evidence>
<evidence type="ECO:0000313" key="4">
    <source>
        <dbReference type="Proteomes" id="UP000620127"/>
    </source>
</evidence>
<evidence type="ECO:0000259" key="2">
    <source>
        <dbReference type="Pfam" id="PF17482"/>
    </source>
</evidence>
<dbReference type="InterPro" id="IPR052042">
    <property type="entry name" value="Tail_sheath_structural"/>
</dbReference>
<reference evidence="4" key="1">
    <citation type="journal article" date="2019" name="Int. J. Syst. Evol. Microbiol.">
        <title>The Global Catalogue of Microorganisms (GCM) 10K type strain sequencing project: providing services to taxonomists for standard genome sequencing and annotation.</title>
        <authorList>
            <consortium name="The Broad Institute Genomics Platform"/>
            <consortium name="The Broad Institute Genome Sequencing Center for Infectious Disease"/>
            <person name="Wu L."/>
            <person name="Ma J."/>
        </authorList>
    </citation>
    <scope>NUCLEOTIDE SEQUENCE [LARGE SCALE GENOMIC DNA]</scope>
    <source>
        <strain evidence="4">KCTC 23916</strain>
    </source>
</reference>
<sequence>MTSIPISLINLSIKQALINSNGTDIMTQQYTSPGVYINELNAFPNSVVPVATAIPAFVGYTPKAEYQGKSYLNTPQVISSYAEFAAIYLLDDPAPPADPAKQYQPEYYLVAQAPHSSLSSIGHYVNIGGVDYAILPDPNTLYYMVNSLRLFFQNGGGRAYIVSVGTYGAPSKTPLPDPSVRPVNTNVLLSDLTSGLATLKNEQEPTIYVFPEATLLSLAENATLMQTALLQASELQTAVCIFDVIGGDTPDPVLYTNDVENFRNGTGSQGLDFGVCYYPFIGTTIMQSADIDFTNLFGGDVAQLVALLNPPSNPNPAAAAILNMIQNPPTNPMRNSQLQAALLTASPSYQQLINVVLAYANILPVSGAMAGVYTLNDSQNGVWNAPANTSIVGAVSLPIRLSDAQQGNLNVDTATGKSINAIRFFNGLGILVWGARTLDGNSDDWRYIPVRRTMTYLEQSCKEAVRAYIFEPNDKNTWAAVTSMISNFLTSVWKQGGLQGASASDAFSVSCGLGSTMTANDILNGFMNVTIKVAVVHPAEFIVFTFQQQMATS</sequence>
<dbReference type="Proteomes" id="UP000620127">
    <property type="component" value="Unassembled WGS sequence"/>
</dbReference>
<dbReference type="PANTHER" id="PTHR35861:SF1">
    <property type="entry name" value="PHAGE TAIL SHEATH PROTEIN"/>
    <property type="match status" value="1"/>
</dbReference>
<accession>A0ABQ2X7E0</accession>
<feature type="domain" description="Tail sheath protein C-terminal" evidence="2">
    <location>
        <begin position="442"/>
        <end position="548"/>
    </location>
</feature>
<dbReference type="Pfam" id="PF17482">
    <property type="entry name" value="Phage_sheath_1C"/>
    <property type="match status" value="1"/>
</dbReference>
<evidence type="ECO:0000313" key="3">
    <source>
        <dbReference type="EMBL" id="GGX02648.1"/>
    </source>
</evidence>